<dbReference type="AlphaFoldDB" id="A0AAN9N5C5"/>
<gene>
    <name evidence="2" type="ORF">VNO80_08979</name>
</gene>
<organism evidence="2 3">
    <name type="scientific">Phaseolus coccineus</name>
    <name type="common">Scarlet runner bean</name>
    <name type="synonym">Phaseolus multiflorus</name>
    <dbReference type="NCBI Taxonomy" id="3886"/>
    <lineage>
        <taxon>Eukaryota</taxon>
        <taxon>Viridiplantae</taxon>
        <taxon>Streptophyta</taxon>
        <taxon>Embryophyta</taxon>
        <taxon>Tracheophyta</taxon>
        <taxon>Spermatophyta</taxon>
        <taxon>Magnoliopsida</taxon>
        <taxon>eudicotyledons</taxon>
        <taxon>Gunneridae</taxon>
        <taxon>Pentapetalae</taxon>
        <taxon>rosids</taxon>
        <taxon>fabids</taxon>
        <taxon>Fabales</taxon>
        <taxon>Fabaceae</taxon>
        <taxon>Papilionoideae</taxon>
        <taxon>50 kb inversion clade</taxon>
        <taxon>NPAAA clade</taxon>
        <taxon>indigoferoid/millettioid clade</taxon>
        <taxon>Phaseoleae</taxon>
        <taxon>Phaseolus</taxon>
    </lineage>
</organism>
<reference evidence="2 3" key="1">
    <citation type="submission" date="2024-01" db="EMBL/GenBank/DDBJ databases">
        <title>The genomes of 5 underutilized Papilionoideae crops provide insights into root nodulation and disease resistanc.</title>
        <authorList>
            <person name="Jiang F."/>
        </authorList>
    </citation>
    <scope>NUCLEOTIDE SEQUENCE [LARGE SCALE GENOMIC DNA]</scope>
    <source>
        <strain evidence="2">JINMINGXINNONG_FW02</strain>
        <tissue evidence="2">Leaves</tissue>
    </source>
</reference>
<accession>A0AAN9N5C5</accession>
<protein>
    <submittedName>
        <fullName evidence="2">Uncharacterized protein</fullName>
    </submittedName>
</protein>
<comment type="caution">
    <text evidence="2">The sequence shown here is derived from an EMBL/GenBank/DDBJ whole genome shotgun (WGS) entry which is preliminary data.</text>
</comment>
<dbReference type="EMBL" id="JAYMYR010000004">
    <property type="protein sequence ID" value="KAK7366975.1"/>
    <property type="molecule type" value="Genomic_DNA"/>
</dbReference>
<evidence type="ECO:0000256" key="1">
    <source>
        <dbReference type="SAM" id="Phobius"/>
    </source>
</evidence>
<keyword evidence="1" id="KW-1133">Transmembrane helix</keyword>
<evidence type="ECO:0000313" key="3">
    <source>
        <dbReference type="Proteomes" id="UP001374584"/>
    </source>
</evidence>
<dbReference type="Proteomes" id="UP001374584">
    <property type="component" value="Unassembled WGS sequence"/>
</dbReference>
<sequence length="69" mass="7693">MASPLSKGAVVRELTLVSMSASIVFILMLIMIQLHLIHLFMFSLVFIFFIRVIVWAGGTPLLTEISSLE</sequence>
<evidence type="ECO:0000313" key="2">
    <source>
        <dbReference type="EMBL" id="KAK7366975.1"/>
    </source>
</evidence>
<keyword evidence="1" id="KW-0472">Membrane</keyword>
<feature type="transmembrane region" description="Helical" evidence="1">
    <location>
        <begin position="39"/>
        <end position="58"/>
    </location>
</feature>
<keyword evidence="3" id="KW-1185">Reference proteome</keyword>
<keyword evidence="1" id="KW-0812">Transmembrane</keyword>
<feature type="transmembrane region" description="Helical" evidence="1">
    <location>
        <begin position="14"/>
        <end position="32"/>
    </location>
</feature>
<name>A0AAN9N5C5_PHACN</name>
<proteinExistence type="predicted"/>